<keyword evidence="10" id="KW-0735">Signal-anchor</keyword>
<comment type="catalytic activity">
    <reaction evidence="17">
        <text>N(4)-(alpha-D-Man-(1-&gt;2)-alpha-D-Man-(1-&gt;2)-alpha-D-Man-(1-&gt;3)-[alpha-D-Man-(1-&gt;3)-[alpha-D-Man-(1-&gt;2)-alpha-D-Man-(1-&gt;6)]-alpha-D-Man-(1-&gt;6)]-beta-D-Man-(1-&gt;4)-beta-D-GlcNAc-(1-&gt;4)-beta-D-GlcNAc)-L-asparaginyl-[protein] (N-glucan mannose isomer 8A1,2,3B1,3) + 3 H2O = N(4)-(alpha-D-Man-(1-&gt;3)-[alpha-D-Man-(1-&gt;3)-[alpha-D-Man-(1-&gt;6)]-alpha-D-Man-(1-&gt;6)]-beta-D-Man-(1-&gt;4)-beta-D-GlcNAc-(1-&gt;4)-beta-D-GlcNAc)-L-asparaginyl-[protein] (N-glucan mannose isomer 5A1,2) + 3 beta-D-mannose</text>
        <dbReference type="Rhea" id="RHEA:56028"/>
        <dbReference type="Rhea" id="RHEA-COMP:14358"/>
        <dbReference type="Rhea" id="RHEA-COMP:14367"/>
        <dbReference type="ChEBI" id="CHEBI:15377"/>
        <dbReference type="ChEBI" id="CHEBI:28563"/>
        <dbReference type="ChEBI" id="CHEBI:59087"/>
        <dbReference type="ChEBI" id="CHEBI:60628"/>
        <dbReference type="EC" id="3.2.1.113"/>
    </reaction>
</comment>
<feature type="active site" evidence="19">
    <location>
        <position position="329"/>
    </location>
</feature>
<dbReference type="PANTHER" id="PTHR11742:SF6">
    <property type="entry name" value="MANNOSYL-OLIGOSACCHARIDE ALPHA-1,2-MANNOSIDASE IA-RELATED"/>
    <property type="match status" value="1"/>
</dbReference>
<keyword evidence="23" id="KW-1185">Reference proteome</keyword>
<evidence type="ECO:0000256" key="11">
    <source>
        <dbReference type="ARBA" id="ARBA00022989"/>
    </source>
</evidence>
<sequence length="441" mass="50171">MSRTWRYGNIYGYRNIGATIIDALDTLFIMGMNDEYNKARDWVEKSFDLSRSSWFPWKRMVSLFEINIRIIGGFLSAFALTGDPLFANKAYEVGKNVLPCFNTPSGIPYNKINPATGIPDYSSTISLAALGSLHLEFVYLSEITGDPVFAEKVTKIRGNMKRVKKPRGLYPTTVSTETGDFKSSYVTIGGGGDSFYEYLIKSWIQTQDMEARKMYDEAMNALIKNLMFTSKPSHLVYFGDSWGTTFVDHTFSHLACFAGGMFALGAFTDPTSGARPERDMQIGENITYTCRQSYVRSKTGIGPEDFYFNDQVEAMGINKAGKEYILRPEVIESYFVLYRLTKDRKYRQWGWEAALAIQKYCSVGAGRGYSGITDVYAENPEQDDVQQTFFLAETLKYLYLLFSASDMIDLNHWVFNTEGHPLPIKGKNPMFHLENTETWKY</sequence>
<keyword evidence="11" id="KW-1133">Transmembrane helix</keyword>
<keyword evidence="16" id="KW-0326">Glycosidase</keyword>
<organism evidence="22 23">
    <name type="scientific">Allacma fusca</name>
    <dbReference type="NCBI Taxonomy" id="39272"/>
    <lineage>
        <taxon>Eukaryota</taxon>
        <taxon>Metazoa</taxon>
        <taxon>Ecdysozoa</taxon>
        <taxon>Arthropoda</taxon>
        <taxon>Hexapoda</taxon>
        <taxon>Collembola</taxon>
        <taxon>Symphypleona</taxon>
        <taxon>Sminthuridae</taxon>
        <taxon>Allacma</taxon>
    </lineage>
</organism>
<dbReference type="InterPro" id="IPR001382">
    <property type="entry name" value="Glyco_hydro_47"/>
</dbReference>
<feature type="disulfide bond" evidence="21">
    <location>
        <begin position="256"/>
        <end position="290"/>
    </location>
</feature>
<evidence type="ECO:0000256" key="18">
    <source>
        <dbReference type="ARBA" id="ARBA00048605"/>
    </source>
</evidence>
<evidence type="ECO:0000256" key="7">
    <source>
        <dbReference type="ARBA" id="ARBA00022723"/>
    </source>
</evidence>
<dbReference type="GO" id="GO:0005509">
    <property type="term" value="F:calcium ion binding"/>
    <property type="evidence" value="ECO:0007669"/>
    <property type="project" value="InterPro"/>
</dbReference>
<dbReference type="GO" id="GO:0005783">
    <property type="term" value="C:endoplasmic reticulum"/>
    <property type="evidence" value="ECO:0007669"/>
    <property type="project" value="TreeGrafter"/>
</dbReference>
<comment type="catalytic activity">
    <reaction evidence="18">
        <text>N(4)-(alpha-D-Man-(1-&gt;2)-alpha-D-Man-(1-&gt;2)-alpha-D-Man-(1-&gt;3)-[alpha-D-Man-(1-&gt;2)-alpha-D-Man-(1-&gt;3)-[alpha-D-Man-(1-&gt;2)-alpha-D-Man-(1-&gt;6)]-alpha-D-Man-(1-&gt;6)]-beta-D-Man-(1-&gt;4)-beta-D-GlcNAc-(1-&gt;4)-beta-D-GlcNAc)-L-asparaginyl-[protein] (N-glucan mannose isomer 9A1,2,3B1,2,3) + 4 H2O = N(4)-(alpha-D-Man-(1-&gt;3)-[alpha-D-Man-(1-&gt;3)-[alpha-D-Man-(1-&gt;6)]-alpha-D-Man-(1-&gt;6)]-beta-D-Man-(1-&gt;4)-beta-D-GlcNAc-(1-&gt;4)-beta-D-GlcNAc)-L-asparaginyl-[protein] (N-glucan mannose isomer 5A1,2) + 4 beta-D-mannose</text>
        <dbReference type="Rhea" id="RHEA:56008"/>
        <dbReference type="Rhea" id="RHEA-COMP:14356"/>
        <dbReference type="Rhea" id="RHEA-COMP:14367"/>
        <dbReference type="ChEBI" id="CHEBI:15377"/>
        <dbReference type="ChEBI" id="CHEBI:28563"/>
        <dbReference type="ChEBI" id="CHEBI:59087"/>
        <dbReference type="ChEBI" id="CHEBI:139493"/>
        <dbReference type="EC" id="3.2.1.113"/>
    </reaction>
</comment>
<evidence type="ECO:0000256" key="20">
    <source>
        <dbReference type="PIRSR" id="PIRSR601382-2"/>
    </source>
</evidence>
<evidence type="ECO:0000256" key="12">
    <source>
        <dbReference type="ARBA" id="ARBA00023034"/>
    </source>
</evidence>
<dbReference type="GO" id="GO:0000139">
    <property type="term" value="C:Golgi membrane"/>
    <property type="evidence" value="ECO:0007669"/>
    <property type="project" value="UniProtKB-SubCell"/>
</dbReference>
<evidence type="ECO:0000256" key="6">
    <source>
        <dbReference type="ARBA" id="ARBA00022692"/>
    </source>
</evidence>
<evidence type="ECO:0000313" key="22">
    <source>
        <dbReference type="EMBL" id="CAG7721013.1"/>
    </source>
</evidence>
<evidence type="ECO:0000256" key="17">
    <source>
        <dbReference type="ARBA" id="ARBA00047669"/>
    </source>
</evidence>
<evidence type="ECO:0000256" key="16">
    <source>
        <dbReference type="ARBA" id="ARBA00023295"/>
    </source>
</evidence>
<keyword evidence="13" id="KW-0472">Membrane</keyword>
<evidence type="ECO:0000256" key="15">
    <source>
        <dbReference type="ARBA" id="ARBA00023180"/>
    </source>
</evidence>
<accession>A0A8J2K7Y9</accession>
<feature type="binding site" evidence="20">
    <location>
        <position position="417"/>
    </location>
    <ligand>
        <name>Ca(2+)</name>
        <dbReference type="ChEBI" id="CHEBI:29108"/>
    </ligand>
</feature>
<evidence type="ECO:0000313" key="23">
    <source>
        <dbReference type="Proteomes" id="UP000708208"/>
    </source>
</evidence>
<evidence type="ECO:0000256" key="9">
    <source>
        <dbReference type="ARBA" id="ARBA00022837"/>
    </source>
</evidence>
<reference evidence="22" key="1">
    <citation type="submission" date="2021-06" db="EMBL/GenBank/DDBJ databases">
        <authorList>
            <person name="Hodson N. C."/>
            <person name="Mongue J. A."/>
            <person name="Jaron S. K."/>
        </authorList>
    </citation>
    <scope>NUCLEOTIDE SEQUENCE</scope>
</reference>
<comment type="caution">
    <text evidence="22">The sequence shown here is derived from an EMBL/GenBank/DDBJ whole genome shotgun (WGS) entry which is preliminary data.</text>
</comment>
<gene>
    <name evidence="22" type="ORF">AFUS01_LOCUS10262</name>
</gene>
<keyword evidence="9 20" id="KW-0106">Calcium</keyword>
<evidence type="ECO:0000256" key="10">
    <source>
        <dbReference type="ARBA" id="ARBA00022968"/>
    </source>
</evidence>
<evidence type="ECO:0000256" key="8">
    <source>
        <dbReference type="ARBA" id="ARBA00022801"/>
    </source>
</evidence>
<evidence type="ECO:0000256" key="2">
    <source>
        <dbReference type="ARBA" id="ARBA00004323"/>
    </source>
</evidence>
<evidence type="ECO:0000256" key="19">
    <source>
        <dbReference type="PIRSR" id="PIRSR601382-1"/>
    </source>
</evidence>
<keyword evidence="6" id="KW-0812">Transmembrane</keyword>
<dbReference type="Proteomes" id="UP000708208">
    <property type="component" value="Unassembled WGS sequence"/>
</dbReference>
<feature type="active site" description="Proton donor" evidence="19">
    <location>
        <position position="65"/>
    </location>
</feature>
<dbReference type="FunFam" id="1.50.10.10:FF:000017">
    <property type="entry name" value="alpha-1,2-Mannosidase"/>
    <property type="match status" value="1"/>
</dbReference>
<evidence type="ECO:0000256" key="5">
    <source>
        <dbReference type="ARBA" id="ARBA00012238"/>
    </source>
</evidence>
<dbReference type="AlphaFoldDB" id="A0A8J2K7Y9"/>
<comment type="pathway">
    <text evidence="3">Protein modification; protein glycosylation.</text>
</comment>
<evidence type="ECO:0000256" key="21">
    <source>
        <dbReference type="PIRSR" id="PIRSR601382-3"/>
    </source>
</evidence>
<dbReference type="GO" id="GO:0006491">
    <property type="term" value="P:N-glycan processing"/>
    <property type="evidence" value="ECO:0007669"/>
    <property type="project" value="UniProtKB-ARBA"/>
</dbReference>
<keyword evidence="14 21" id="KW-1015">Disulfide bond</keyword>
<feature type="active site" description="Proton donor" evidence="19">
    <location>
        <position position="304"/>
    </location>
</feature>
<comment type="subcellular location">
    <subcellularLocation>
        <location evidence="2">Golgi apparatus membrane</location>
        <topology evidence="2">Single-pass type II membrane protein</topology>
    </subcellularLocation>
</comment>
<evidence type="ECO:0000256" key="4">
    <source>
        <dbReference type="ARBA" id="ARBA00007658"/>
    </source>
</evidence>
<dbReference type="OrthoDB" id="8118055at2759"/>
<name>A0A8J2K7Y9_9HEXA</name>
<keyword evidence="12" id="KW-0333">Golgi apparatus</keyword>
<evidence type="ECO:0000256" key="14">
    <source>
        <dbReference type="ARBA" id="ARBA00023157"/>
    </source>
</evidence>
<dbReference type="EMBL" id="CAJVCH010076190">
    <property type="protein sequence ID" value="CAG7721013.1"/>
    <property type="molecule type" value="Genomic_DNA"/>
</dbReference>
<dbReference type="Pfam" id="PF01532">
    <property type="entry name" value="Glyco_hydro_47"/>
    <property type="match status" value="1"/>
</dbReference>
<evidence type="ECO:0000256" key="13">
    <source>
        <dbReference type="ARBA" id="ARBA00023136"/>
    </source>
</evidence>
<comment type="cofactor">
    <cofactor evidence="1 20">
        <name>Ca(2+)</name>
        <dbReference type="ChEBI" id="CHEBI:29108"/>
    </cofactor>
</comment>
<dbReference type="PANTHER" id="PTHR11742">
    <property type="entry name" value="MANNOSYL-OLIGOSACCHARIDE ALPHA-1,2-MANNOSIDASE-RELATED"/>
    <property type="match status" value="1"/>
</dbReference>
<evidence type="ECO:0000256" key="3">
    <source>
        <dbReference type="ARBA" id="ARBA00004922"/>
    </source>
</evidence>
<comment type="similarity">
    <text evidence="4">Belongs to the glycosyl hydrolase 47 family.</text>
</comment>
<dbReference type="InterPro" id="IPR050749">
    <property type="entry name" value="Glycosyl_Hydrolase_47"/>
</dbReference>
<keyword evidence="7 20" id="KW-0479">Metal-binding</keyword>
<keyword evidence="15" id="KW-0325">Glycoprotein</keyword>
<dbReference type="EC" id="3.2.1.113" evidence="5"/>
<feature type="active site" evidence="19">
    <location>
        <position position="193"/>
    </location>
</feature>
<evidence type="ECO:0000256" key="1">
    <source>
        <dbReference type="ARBA" id="ARBA00001913"/>
    </source>
</evidence>
<dbReference type="GO" id="GO:0004571">
    <property type="term" value="F:mannosyl-oligosaccharide 1,2-alpha-mannosidase activity"/>
    <property type="evidence" value="ECO:0007669"/>
    <property type="project" value="UniProtKB-EC"/>
</dbReference>
<keyword evidence="8" id="KW-0378">Hydrolase</keyword>
<protein>
    <recommendedName>
        <fullName evidence="5">mannosyl-oligosaccharide 1,2-alpha-mannosidase</fullName>
        <ecNumber evidence="5">3.2.1.113</ecNumber>
    </recommendedName>
</protein>
<proteinExistence type="inferred from homology"/>